<dbReference type="Gramene" id="Psat07G0670200-T1">
    <property type="protein sequence ID" value="KAI5392012.1"/>
    <property type="gene ID" value="KIW84_076702"/>
</dbReference>
<sequence length="86" mass="9623">MANLETSLQDVQHEVQTSQATSKLMVFTVITDSLMAIGDPISKCDQIDSILQELPKDYSPFIMMVHGKTDPMDIYDVEGLLYVQEA</sequence>
<protein>
    <submittedName>
        <fullName evidence="1">Uncharacterized protein</fullName>
    </submittedName>
</protein>
<gene>
    <name evidence="1" type="ORF">KIW84_076702</name>
</gene>
<dbReference type="EMBL" id="JAMSHJ010000007">
    <property type="protein sequence ID" value="KAI5392012.1"/>
    <property type="molecule type" value="Genomic_DNA"/>
</dbReference>
<name>A0A9D4VYY1_PEA</name>
<reference evidence="1 2" key="1">
    <citation type="journal article" date="2022" name="Nat. Genet.">
        <title>Improved pea reference genome and pan-genome highlight genomic features and evolutionary characteristics.</title>
        <authorList>
            <person name="Yang T."/>
            <person name="Liu R."/>
            <person name="Luo Y."/>
            <person name="Hu S."/>
            <person name="Wang D."/>
            <person name="Wang C."/>
            <person name="Pandey M.K."/>
            <person name="Ge S."/>
            <person name="Xu Q."/>
            <person name="Li N."/>
            <person name="Li G."/>
            <person name="Huang Y."/>
            <person name="Saxena R.K."/>
            <person name="Ji Y."/>
            <person name="Li M."/>
            <person name="Yan X."/>
            <person name="He Y."/>
            <person name="Liu Y."/>
            <person name="Wang X."/>
            <person name="Xiang C."/>
            <person name="Varshney R.K."/>
            <person name="Ding H."/>
            <person name="Gao S."/>
            <person name="Zong X."/>
        </authorList>
    </citation>
    <scope>NUCLEOTIDE SEQUENCE [LARGE SCALE GENOMIC DNA]</scope>
    <source>
        <strain evidence="1 2">cv. Zhongwan 6</strain>
    </source>
</reference>
<proteinExistence type="predicted"/>
<dbReference type="AlphaFoldDB" id="A0A9D4VYY1"/>
<keyword evidence="2" id="KW-1185">Reference proteome</keyword>
<accession>A0A9D4VYY1</accession>
<comment type="caution">
    <text evidence="1">The sequence shown here is derived from an EMBL/GenBank/DDBJ whole genome shotgun (WGS) entry which is preliminary data.</text>
</comment>
<evidence type="ECO:0000313" key="2">
    <source>
        <dbReference type="Proteomes" id="UP001058974"/>
    </source>
</evidence>
<organism evidence="1 2">
    <name type="scientific">Pisum sativum</name>
    <name type="common">Garden pea</name>
    <name type="synonym">Lathyrus oleraceus</name>
    <dbReference type="NCBI Taxonomy" id="3888"/>
    <lineage>
        <taxon>Eukaryota</taxon>
        <taxon>Viridiplantae</taxon>
        <taxon>Streptophyta</taxon>
        <taxon>Embryophyta</taxon>
        <taxon>Tracheophyta</taxon>
        <taxon>Spermatophyta</taxon>
        <taxon>Magnoliopsida</taxon>
        <taxon>eudicotyledons</taxon>
        <taxon>Gunneridae</taxon>
        <taxon>Pentapetalae</taxon>
        <taxon>rosids</taxon>
        <taxon>fabids</taxon>
        <taxon>Fabales</taxon>
        <taxon>Fabaceae</taxon>
        <taxon>Papilionoideae</taxon>
        <taxon>50 kb inversion clade</taxon>
        <taxon>NPAAA clade</taxon>
        <taxon>Hologalegina</taxon>
        <taxon>IRL clade</taxon>
        <taxon>Fabeae</taxon>
        <taxon>Lathyrus</taxon>
    </lineage>
</organism>
<dbReference type="Proteomes" id="UP001058974">
    <property type="component" value="Chromosome 7"/>
</dbReference>
<evidence type="ECO:0000313" key="1">
    <source>
        <dbReference type="EMBL" id="KAI5392012.1"/>
    </source>
</evidence>